<dbReference type="Proteomes" id="UP000078200">
    <property type="component" value="Unassembled WGS sequence"/>
</dbReference>
<evidence type="ECO:0000313" key="1">
    <source>
        <dbReference type="EnsemblMetazoa" id="GAUT043181-PA"/>
    </source>
</evidence>
<organism evidence="1 2">
    <name type="scientific">Glossina austeni</name>
    <name type="common">Savannah tsetse fly</name>
    <dbReference type="NCBI Taxonomy" id="7395"/>
    <lineage>
        <taxon>Eukaryota</taxon>
        <taxon>Metazoa</taxon>
        <taxon>Ecdysozoa</taxon>
        <taxon>Arthropoda</taxon>
        <taxon>Hexapoda</taxon>
        <taxon>Insecta</taxon>
        <taxon>Pterygota</taxon>
        <taxon>Neoptera</taxon>
        <taxon>Endopterygota</taxon>
        <taxon>Diptera</taxon>
        <taxon>Brachycera</taxon>
        <taxon>Muscomorpha</taxon>
        <taxon>Hippoboscoidea</taxon>
        <taxon>Glossinidae</taxon>
        <taxon>Glossina</taxon>
    </lineage>
</organism>
<dbReference type="EnsemblMetazoa" id="GAUT043181-RA">
    <property type="protein sequence ID" value="GAUT043181-PA"/>
    <property type="gene ID" value="GAUT043181"/>
</dbReference>
<keyword evidence="2" id="KW-1185">Reference proteome</keyword>
<dbReference type="VEuPathDB" id="VectorBase:GAUT043181"/>
<reference evidence="1" key="1">
    <citation type="submission" date="2020-05" db="UniProtKB">
        <authorList>
            <consortium name="EnsemblMetazoa"/>
        </authorList>
    </citation>
    <scope>IDENTIFICATION</scope>
    <source>
        <strain evidence="1">TTRI</strain>
    </source>
</reference>
<evidence type="ECO:0000313" key="2">
    <source>
        <dbReference type="Proteomes" id="UP000078200"/>
    </source>
</evidence>
<proteinExistence type="predicted"/>
<protein>
    <submittedName>
        <fullName evidence="1">Uncharacterized protein</fullName>
    </submittedName>
</protein>
<name>A0A1A9VP55_GLOAU</name>
<sequence>MFLADITRACFETGIRLFSSGAWRTAAQATSEISFSLVTFVRLTFTLDVYSTLAASCVSAKSSLSVNVVLGDHTAFLSSASRSPLTNASIFNFSSTSSGTPVREIGQAFDFGSAILDPFVQLQVYGGL</sequence>
<dbReference type="AlphaFoldDB" id="A0A1A9VP55"/>
<accession>A0A1A9VP55</accession>